<sequence length="1989" mass="204978">MARSRETRARVRPSTWIGAGAVTAIVGVVTTLAVVWPGFDAQQTPVDDATVWALQNGTGSGYARVNLELNEVDTVKQVENGTQLAQTSDRLFVYSDGGAQFSDVNLATPADLTADAEDVFSSTPPGTIDIVSAGDSLAYRTESGAVYGSTLSSGGSAVPIDPYAGVETAEGEEAPRFAATAVSVDADGVVFAYSAADGLIIRADAETGQVTDQDTAPITPAEAQLSSVAGRWVLFDDATGELAVQDRDDVASVDPVSGALLQRAAVAGDQVYIADPTGVARVGLDAGDGERLLTVDGLGVPAAPTPLADRVHVGWLGDGTSGGSLWSSDAPDETRDLDYAGADIGDSVDPAFVGNGARLALNDRSSGWVWRVPDGELVPSSQEWELEPTAEVEQENDQTNDRVLDPKPPVAVDDAFGVRAGSVALLPVLLNDHDPNEDVLSIDVASFEGVDPAFGTATITGAEQQVAVAVAADATGTARIRYRVTDGTSKAGLLSEVATVTLRVVPDDENSAPEWCGVEGCLAPWPTLTVAPGGTVTADVLKGWVDPEGDPIYLAGTSDAPSVGTVTSSPEGELTYQHPDPNSTEATSVQVGVVVSDAAGATTTQPLTIEVTPAPELTAESFAVAGVVDEPLDISVAPYVSGASGAVALSSLVTLDTARSTATSNPSALSMKFSASEPGSYVVQYGVRDSVGEVTATVRVTMRAAEDAAISTPPLTAFVRPNEDATIDVAAAAANPGGQVLLLEDIRPDSDPQAALSVDLVGQSLLRVSGTTDDGEPGRLGVVRYRLTDGSPNGAATAEGELTVILLPAGSAERPIAVDDVVTVRAGAQVDIPVLENDHAPAGSLISIDPSSVVNETGGGLAFASGRMLRYLAPREAGTYALTYTIYRLGFPEVVDTARVTVTVTGDEENSAPLPRPLVGRVVAGQAVSIPLEKFAVDPDGDTVALDLIVSQPAEGSAAISADGEAIVYTSPEGFSGQVRFSYQVRDDRGATGIADVRVGVIARQSDPSPVTFSDYVQVQAGPDNTVVVRPADNDVDPFGSELELTDVVPNAPEGSDEFDALSDRVASVEEGAVTLNAGEALGTFSYSYTVTNTEGDSAIGLLVVKVVRDPVPDHPIVRDTVLTLENRDDFATGVDVLSGMVAWNAGDPSGLELSLWGDPAGVTSEGWSIAGELPETTRLIPFEVTGEAFDGSEVTSYGFLRVPGTADVRLTLRAGLDPLQVLEEESVDFDVADGVVLPEGETLVLNADEVEAGGARREATCRVVSGTTVRYAAGRGAPWSDSCVVPARLGSQDEFTYLTLQVAVEAETPQPTLRSASLGVRPGETATYDLAKMVQWAGTEDWDAVEYASSYRGDQFEVDATGAQISITAKDDARPGREESIAISLPSHPETEASSLVLTVGPSPSTLPRGGSAVQTCSQSGGTSSCTIEVIGASGEVNPLPGTPLRVVGASGPANCAGVSFAPAGDTAVRASWSSDAEGAAKCTGSFTVQDAQGRQSSGDRNGQVVLDLQGLPANPSRLEWTAFAEDTVTLRVTSDAGSYPAVEGYRITTGGREVATCPASGACSPIAAPVGEKRTYEARAFSSVGTSRGSVEAQAWAYRAPSQPRGSTFDPVPAGNGGGVATIVITGLDDTTGSVRLDGGAAGSATQSVSGGIATFSGYQIGSNEPTALVATPLTQFDLPPIAGGSTEGRSLELRAHGIGAPAVSLDVSQNVDGSIVTARATVTPNGVGDAIIVGFSTGGQTCTPGDQRTGGGGGTVTKEFRDLPLWERVTIRACAKTLDDGEQFGDGAPVSQELTPVGEIDAPQGDATYRIGTNADQFSDGGMAVYRWDDISTPNLRRSLFFDVRYSADNGATYTRDFKSLFTLGVPPGRILAALCNDTYGCGTANAREVTADTRGPSYTAQVRFPDSCNVGEAPQGNVQVLGEATVQAVQTEEQPLSRKYTYGVTWGGGLSVLGTTTHSKTCALPPPEPEPTPEPTPDPTPTGTP</sequence>
<proteinExistence type="predicted"/>
<reference evidence="3 4" key="1">
    <citation type="submission" date="2020-08" db="EMBL/GenBank/DDBJ databases">
        <title>Sequencing the genomes of 1000 actinobacteria strains.</title>
        <authorList>
            <person name="Klenk H.-P."/>
        </authorList>
    </citation>
    <scope>NUCLEOTIDE SEQUENCE [LARGE SCALE GENOMIC DNA]</scope>
    <source>
        <strain evidence="3 4">DSM 24947</strain>
    </source>
</reference>
<organism evidence="3 4">
    <name type="scientific">Microbacterium marinum</name>
    <dbReference type="NCBI Taxonomy" id="421115"/>
    <lineage>
        <taxon>Bacteria</taxon>
        <taxon>Bacillati</taxon>
        <taxon>Actinomycetota</taxon>
        <taxon>Actinomycetes</taxon>
        <taxon>Micrococcales</taxon>
        <taxon>Microbacteriaceae</taxon>
        <taxon>Microbacterium</taxon>
    </lineage>
</organism>
<dbReference type="EMBL" id="JACHMD010000001">
    <property type="protein sequence ID" value="MBB4666704.1"/>
    <property type="molecule type" value="Genomic_DNA"/>
</dbReference>
<evidence type="ECO:0000256" key="1">
    <source>
        <dbReference type="SAM" id="MobiDB-lite"/>
    </source>
</evidence>
<feature type="compositionally biased region" description="Pro residues" evidence="1">
    <location>
        <begin position="1968"/>
        <end position="1989"/>
    </location>
</feature>
<dbReference type="Proteomes" id="UP000573729">
    <property type="component" value="Unassembled WGS sequence"/>
</dbReference>
<keyword evidence="4" id="KW-1185">Reference proteome</keyword>
<keyword evidence="2" id="KW-1133">Transmembrane helix</keyword>
<dbReference type="RefSeq" id="WP_184216480.1">
    <property type="nucleotide sequence ID" value="NZ_JACHMD010000001.1"/>
</dbReference>
<dbReference type="Pfam" id="PF17963">
    <property type="entry name" value="Big_9"/>
    <property type="match status" value="3"/>
</dbReference>
<evidence type="ECO:0008006" key="5">
    <source>
        <dbReference type="Google" id="ProtNLM"/>
    </source>
</evidence>
<evidence type="ECO:0000313" key="4">
    <source>
        <dbReference type="Proteomes" id="UP000573729"/>
    </source>
</evidence>
<keyword evidence="2" id="KW-0812">Transmembrane</keyword>
<evidence type="ECO:0000313" key="3">
    <source>
        <dbReference type="EMBL" id="MBB4666704.1"/>
    </source>
</evidence>
<accession>A0A7W7BQ11</accession>
<protein>
    <recommendedName>
        <fullName evidence="5">Fibronectin type III domain-containing protein</fullName>
    </recommendedName>
</protein>
<dbReference type="SUPFAM" id="SSF69304">
    <property type="entry name" value="Tricorn protease N-terminal domain"/>
    <property type="match status" value="1"/>
</dbReference>
<keyword evidence="2" id="KW-0472">Membrane</keyword>
<comment type="caution">
    <text evidence="3">The sequence shown here is derived from an EMBL/GenBank/DDBJ whole genome shotgun (WGS) entry which is preliminary data.</text>
</comment>
<feature type="region of interest" description="Disordered" evidence="1">
    <location>
        <begin position="1961"/>
        <end position="1989"/>
    </location>
</feature>
<name>A0A7W7BQ11_9MICO</name>
<gene>
    <name evidence="3" type="ORF">BKA24_001413</name>
</gene>
<feature type="transmembrane region" description="Helical" evidence="2">
    <location>
        <begin position="16"/>
        <end position="39"/>
    </location>
</feature>
<dbReference type="Gene3D" id="2.60.40.3440">
    <property type="match status" value="1"/>
</dbReference>
<evidence type="ECO:0000256" key="2">
    <source>
        <dbReference type="SAM" id="Phobius"/>
    </source>
</evidence>